<evidence type="ECO:0000256" key="3">
    <source>
        <dbReference type="ARBA" id="ARBA00022670"/>
    </source>
</evidence>
<protein>
    <submittedName>
        <fullName evidence="9">Cyanoexosortase A</fullName>
        <ecNumber evidence="9">3.4.22.-</ecNumber>
    </submittedName>
</protein>
<accession>A0ABT3L5M1</accession>
<dbReference type="EMBL" id="JAIHOM010000046">
    <property type="protein sequence ID" value="MCW6036794.1"/>
    <property type="molecule type" value="Genomic_DNA"/>
</dbReference>
<dbReference type="Pfam" id="PF09721">
    <property type="entry name" value="Exosortase_EpsH"/>
    <property type="match status" value="1"/>
</dbReference>
<keyword evidence="3" id="KW-0645">Protease</keyword>
<comment type="subcellular location">
    <subcellularLocation>
        <location evidence="1">Cell membrane</location>
        <topology evidence="1">Multi-pass membrane protein</topology>
    </subcellularLocation>
</comment>
<keyword evidence="2" id="KW-1003">Cell membrane</keyword>
<dbReference type="RefSeq" id="WP_265264600.1">
    <property type="nucleotide sequence ID" value="NZ_JAIHOM010000046.1"/>
</dbReference>
<feature type="transmembrane region" description="Helical" evidence="8">
    <location>
        <begin position="42"/>
        <end position="58"/>
    </location>
</feature>
<keyword evidence="5 9" id="KW-0378">Hydrolase</keyword>
<evidence type="ECO:0000256" key="5">
    <source>
        <dbReference type="ARBA" id="ARBA00022801"/>
    </source>
</evidence>
<feature type="transmembrane region" description="Helical" evidence="8">
    <location>
        <begin position="257"/>
        <end position="275"/>
    </location>
</feature>
<keyword evidence="7 8" id="KW-0472">Membrane</keyword>
<gene>
    <name evidence="9" type="primary">crtA</name>
    <name evidence="9" type="ORF">K4A83_11040</name>
</gene>
<proteinExistence type="predicted"/>
<keyword evidence="4 8" id="KW-0812">Transmembrane</keyword>
<evidence type="ECO:0000313" key="10">
    <source>
        <dbReference type="Proteomes" id="UP001526426"/>
    </source>
</evidence>
<feature type="transmembrane region" description="Helical" evidence="8">
    <location>
        <begin position="99"/>
        <end position="118"/>
    </location>
</feature>
<dbReference type="NCBIfam" id="TIGR04178">
    <property type="entry name" value="exo_archaeo"/>
    <property type="match status" value="1"/>
</dbReference>
<feature type="transmembrane region" description="Helical" evidence="8">
    <location>
        <begin position="214"/>
        <end position="237"/>
    </location>
</feature>
<feature type="transmembrane region" description="Helical" evidence="8">
    <location>
        <begin position="17"/>
        <end position="35"/>
    </location>
</feature>
<reference evidence="9 10" key="1">
    <citation type="submission" date="2021-08" db="EMBL/GenBank/DDBJ databases">
        <title>Draft genome sequence of Spirulina subsalsa with high tolerance to salinity and hype-accumulation of phycocyanin.</title>
        <authorList>
            <person name="Pei H."/>
            <person name="Jiang L."/>
        </authorList>
    </citation>
    <scope>NUCLEOTIDE SEQUENCE [LARGE SCALE GENOMIC DNA]</scope>
    <source>
        <strain evidence="9 10">FACHB-351</strain>
    </source>
</reference>
<feature type="transmembrane region" description="Helical" evidence="8">
    <location>
        <begin position="157"/>
        <end position="175"/>
    </location>
</feature>
<dbReference type="InterPro" id="IPR019127">
    <property type="entry name" value="Exosortase"/>
</dbReference>
<keyword evidence="6 8" id="KW-1133">Transmembrane helix</keyword>
<evidence type="ECO:0000313" key="9">
    <source>
        <dbReference type="EMBL" id="MCW6036794.1"/>
    </source>
</evidence>
<evidence type="ECO:0000256" key="2">
    <source>
        <dbReference type="ARBA" id="ARBA00022475"/>
    </source>
</evidence>
<dbReference type="GO" id="GO:0016787">
    <property type="term" value="F:hydrolase activity"/>
    <property type="evidence" value="ECO:0007669"/>
    <property type="project" value="UniProtKB-KW"/>
</dbReference>
<dbReference type="EC" id="3.4.22.-" evidence="9"/>
<name>A0ABT3L5M1_9CYAN</name>
<evidence type="ECO:0000256" key="7">
    <source>
        <dbReference type="ARBA" id="ARBA00023136"/>
    </source>
</evidence>
<evidence type="ECO:0000256" key="1">
    <source>
        <dbReference type="ARBA" id="ARBA00004651"/>
    </source>
</evidence>
<feature type="transmembrane region" description="Helical" evidence="8">
    <location>
        <begin position="124"/>
        <end position="145"/>
    </location>
</feature>
<comment type="caution">
    <text evidence="9">The sequence shown here is derived from an EMBL/GenBank/DDBJ whole genome shotgun (WGS) entry which is preliminary data.</text>
</comment>
<dbReference type="NCBIfam" id="TIGR03763">
    <property type="entry name" value="cyanoexo_CrtA"/>
    <property type="match status" value="1"/>
</dbReference>
<sequence>MKLEQNSLLSYLYSPQYWLLGITTGLIAIYGQLVWLSDDANLISTVLLFFGVIGYLIYQKRQSLQLVSSPLATLFGMVLIGLFLLWTNLPANVSLNPRFLPVLPLFFGGGLMLIASGFKGLKQYIPELIILAVLSLPYLVLYYVINLSAITANFTAFLLWYSGFDVSHVGSFLILPDATVNVREGCSGAEGISHLFGLGVLFLIMFPQSHGKKAVLLVFSFVLGFFMNSLRVILMVMLVAGGDGEAFYYWHEGDGSLIFSLISVTFLAGFCFWLLQEPTSEKLDPPSLS</sequence>
<evidence type="ECO:0000256" key="4">
    <source>
        <dbReference type="ARBA" id="ARBA00022692"/>
    </source>
</evidence>
<feature type="transmembrane region" description="Helical" evidence="8">
    <location>
        <begin position="64"/>
        <end position="87"/>
    </location>
</feature>
<organism evidence="9 10">
    <name type="scientific">Spirulina subsalsa FACHB-351</name>
    <dbReference type="NCBI Taxonomy" id="234711"/>
    <lineage>
        <taxon>Bacteria</taxon>
        <taxon>Bacillati</taxon>
        <taxon>Cyanobacteriota</taxon>
        <taxon>Cyanophyceae</taxon>
        <taxon>Spirulinales</taxon>
        <taxon>Spirulinaceae</taxon>
        <taxon>Spirulina</taxon>
    </lineage>
</organism>
<dbReference type="Proteomes" id="UP001526426">
    <property type="component" value="Unassembled WGS sequence"/>
</dbReference>
<keyword evidence="10" id="KW-1185">Reference proteome</keyword>
<dbReference type="InterPro" id="IPR026392">
    <property type="entry name" value="Exo/Archaeosortase_dom"/>
</dbReference>
<evidence type="ECO:0000256" key="6">
    <source>
        <dbReference type="ARBA" id="ARBA00022989"/>
    </source>
</evidence>
<evidence type="ECO:0000256" key="8">
    <source>
        <dbReference type="SAM" id="Phobius"/>
    </source>
</evidence>
<dbReference type="InterPro" id="IPR022505">
    <property type="entry name" value="Exosortase_cyanobac"/>
</dbReference>
<feature type="transmembrane region" description="Helical" evidence="8">
    <location>
        <begin position="187"/>
        <end position="207"/>
    </location>
</feature>